<protein>
    <submittedName>
        <fullName evidence="2">Uncharacterized protein</fullName>
    </submittedName>
</protein>
<feature type="region of interest" description="Disordered" evidence="1">
    <location>
        <begin position="1"/>
        <end position="86"/>
    </location>
</feature>
<feature type="region of interest" description="Disordered" evidence="1">
    <location>
        <begin position="202"/>
        <end position="247"/>
    </location>
</feature>
<dbReference type="AlphaFoldDB" id="A0A6J4KTR9"/>
<feature type="compositionally biased region" description="Basic and acidic residues" evidence="1">
    <location>
        <begin position="1"/>
        <end position="15"/>
    </location>
</feature>
<name>A0A6J4KTR9_9ACTN</name>
<feature type="non-terminal residue" evidence="2">
    <location>
        <position position="1"/>
    </location>
</feature>
<evidence type="ECO:0000313" key="2">
    <source>
        <dbReference type="EMBL" id="CAA9313965.1"/>
    </source>
</evidence>
<proteinExistence type="predicted"/>
<evidence type="ECO:0000256" key="1">
    <source>
        <dbReference type="SAM" id="MobiDB-lite"/>
    </source>
</evidence>
<organism evidence="2">
    <name type="scientific">uncultured Friedmanniella sp</name>
    <dbReference type="NCBI Taxonomy" id="335381"/>
    <lineage>
        <taxon>Bacteria</taxon>
        <taxon>Bacillati</taxon>
        <taxon>Actinomycetota</taxon>
        <taxon>Actinomycetes</taxon>
        <taxon>Propionibacteriales</taxon>
        <taxon>Nocardioidaceae</taxon>
        <taxon>Friedmanniella</taxon>
        <taxon>environmental samples</taxon>
    </lineage>
</organism>
<feature type="region of interest" description="Disordered" evidence="1">
    <location>
        <begin position="103"/>
        <end position="129"/>
    </location>
</feature>
<dbReference type="EMBL" id="CADCTT010000253">
    <property type="protein sequence ID" value="CAA9313965.1"/>
    <property type="molecule type" value="Genomic_DNA"/>
</dbReference>
<feature type="non-terminal residue" evidence="2">
    <location>
        <position position="247"/>
    </location>
</feature>
<feature type="compositionally biased region" description="Basic and acidic residues" evidence="1">
    <location>
        <begin position="117"/>
        <end position="129"/>
    </location>
</feature>
<feature type="region of interest" description="Disordered" evidence="1">
    <location>
        <begin position="146"/>
        <end position="189"/>
    </location>
</feature>
<reference evidence="2" key="1">
    <citation type="submission" date="2020-02" db="EMBL/GenBank/DDBJ databases">
        <authorList>
            <person name="Meier V. D."/>
        </authorList>
    </citation>
    <scope>NUCLEOTIDE SEQUENCE</scope>
    <source>
        <strain evidence="2">AVDCRST_MAG61</strain>
    </source>
</reference>
<feature type="compositionally biased region" description="Basic and acidic residues" evidence="1">
    <location>
        <begin position="73"/>
        <end position="83"/>
    </location>
</feature>
<sequence length="247" mass="26198">VRHVRPHEPGHRHELGAFPGRRHARRRDSDGPSFPPGEGAGPASGLPRGRTVARGCVPHRGSGRGPGRRYRRRPDDRDLRREPGAVAVQVAGVPLGLRLLDRAGDADRPAGPRTRRVAGDSHGTRRLPGRLDHAGAAAERLVRLSDRRRPRARGTPGGLRQHGDDVGDPGVHRTRNRRTGARAAVGDGDAVAGRAGALVGVGRRRGGVRRLHDLQRHVAGHGRGDGVPGDSLPGSRRGDGPGPPGRL</sequence>
<accession>A0A6J4KTR9</accession>
<gene>
    <name evidence="2" type="ORF">AVDCRST_MAG61-1929</name>
</gene>